<dbReference type="AlphaFoldDB" id="A0A077ECU2"/>
<dbReference type="KEGG" id="eao:BD94_0703"/>
<dbReference type="Proteomes" id="UP000028933">
    <property type="component" value="Chromosome"/>
</dbReference>
<dbReference type="PROSITE" id="PS51257">
    <property type="entry name" value="PROKAR_LIPOPROTEIN"/>
    <property type="match status" value="1"/>
</dbReference>
<evidence type="ECO:0008006" key="3">
    <source>
        <dbReference type="Google" id="ProtNLM"/>
    </source>
</evidence>
<proteinExistence type="predicted"/>
<protein>
    <recommendedName>
        <fullName evidence="3">Lipoprotein</fullName>
    </recommendedName>
</protein>
<dbReference type="HOGENOM" id="CLU_1640781_0_0_10"/>
<evidence type="ECO:0000313" key="1">
    <source>
        <dbReference type="EMBL" id="AIL44478.1"/>
    </source>
</evidence>
<dbReference type="EMBL" id="CP007547">
    <property type="protein sequence ID" value="AIL44478.1"/>
    <property type="molecule type" value="Genomic_DNA"/>
</dbReference>
<dbReference type="RefSeq" id="WP_024564907.1">
    <property type="nucleotide sequence ID" value="NZ_CP007547.1"/>
</dbReference>
<dbReference type="eggNOG" id="ENOG5033BXE">
    <property type="taxonomic scope" value="Bacteria"/>
</dbReference>
<sequence length="159" mass="18184">MSVIKLYTWKTKLLAALLLIFFSCKEKKTSKVKAIPAEKIESINITTEGGNLSYFRNIRVDKDSISSIQRQLDTDSLNSSHKRAISPTEWDMLISNIDLSSVSKIKSGPSYQPFDGIDDIWEIKTSARTYRIINGKKDIDNYKSLETLYSQLEELIQKK</sequence>
<gene>
    <name evidence="1" type="ORF">BD94_0703</name>
</gene>
<dbReference type="STRING" id="1338011.BD94_0703"/>
<evidence type="ECO:0000313" key="2">
    <source>
        <dbReference type="Proteomes" id="UP000028933"/>
    </source>
</evidence>
<reference evidence="1 2" key="1">
    <citation type="journal article" date="2013" name="Lancet">
        <title>First case of E anophelis outbreak in an intensive-care unit.</title>
        <authorList>
            <person name="Teo J."/>
            <person name="Tan S.Y."/>
            <person name="Tay M."/>
            <person name="Ding Y."/>
            <person name="Kjelleberg S."/>
            <person name="Givskov M."/>
            <person name="Lin R.T."/>
            <person name="Yang L."/>
        </authorList>
    </citation>
    <scope>NUCLEOTIDE SEQUENCE [LARGE SCALE GENOMIC DNA]</scope>
    <source>
        <strain evidence="1 2">NUHP1</strain>
    </source>
</reference>
<accession>A0A077ECU2</accession>
<name>A0A077ECU2_9FLAO</name>
<organism evidence="1 2">
    <name type="scientific">Elizabethkingia anophelis NUHP1</name>
    <dbReference type="NCBI Taxonomy" id="1338011"/>
    <lineage>
        <taxon>Bacteria</taxon>
        <taxon>Pseudomonadati</taxon>
        <taxon>Bacteroidota</taxon>
        <taxon>Flavobacteriia</taxon>
        <taxon>Flavobacteriales</taxon>
        <taxon>Weeksellaceae</taxon>
        <taxon>Elizabethkingia</taxon>
    </lineage>
</organism>